<dbReference type="NCBIfam" id="TIGR03364">
    <property type="entry name" value="HpnW_proposed"/>
    <property type="match status" value="1"/>
</dbReference>
<accession>A0ABV6H992</accession>
<proteinExistence type="inferred from homology"/>
<organism evidence="6 7">
    <name type="scientific">Gordonia phosphorivorans</name>
    <dbReference type="NCBI Taxonomy" id="1056982"/>
    <lineage>
        <taxon>Bacteria</taxon>
        <taxon>Bacillati</taxon>
        <taxon>Actinomycetota</taxon>
        <taxon>Actinomycetes</taxon>
        <taxon>Mycobacteriales</taxon>
        <taxon>Gordoniaceae</taxon>
        <taxon>Gordonia</taxon>
    </lineage>
</organism>
<gene>
    <name evidence="6" type="ORF">ACFFJD_11410</name>
</gene>
<dbReference type="Proteomes" id="UP001589783">
    <property type="component" value="Unassembled WGS sequence"/>
</dbReference>
<keyword evidence="3" id="KW-0285">Flavoprotein</keyword>
<evidence type="ECO:0000256" key="1">
    <source>
        <dbReference type="ARBA" id="ARBA00001974"/>
    </source>
</evidence>
<evidence type="ECO:0000313" key="7">
    <source>
        <dbReference type="Proteomes" id="UP001589783"/>
    </source>
</evidence>
<dbReference type="SUPFAM" id="SSF51905">
    <property type="entry name" value="FAD/NAD(P)-binding domain"/>
    <property type="match status" value="1"/>
</dbReference>
<comment type="caution">
    <text evidence="6">The sequence shown here is derived from an EMBL/GenBank/DDBJ whole genome shotgun (WGS) entry which is preliminary data.</text>
</comment>
<dbReference type="InterPro" id="IPR006076">
    <property type="entry name" value="FAD-dep_OxRdtase"/>
</dbReference>
<keyword evidence="4" id="KW-0560">Oxidoreductase</keyword>
<protein>
    <submittedName>
        <fullName evidence="6">TIGR03364 family FAD-dependent oxidoreductase</fullName>
    </submittedName>
</protein>
<feature type="domain" description="FAD dependent oxidoreductase" evidence="5">
    <location>
        <begin position="6"/>
        <end position="363"/>
    </location>
</feature>
<evidence type="ECO:0000256" key="4">
    <source>
        <dbReference type="ARBA" id="ARBA00023002"/>
    </source>
</evidence>
<dbReference type="Gene3D" id="3.30.9.10">
    <property type="entry name" value="D-Amino Acid Oxidase, subunit A, domain 2"/>
    <property type="match status" value="1"/>
</dbReference>
<evidence type="ECO:0000313" key="6">
    <source>
        <dbReference type="EMBL" id="MFC0315455.1"/>
    </source>
</evidence>
<dbReference type="Pfam" id="PF01266">
    <property type="entry name" value="DAO"/>
    <property type="match status" value="1"/>
</dbReference>
<evidence type="ECO:0000256" key="2">
    <source>
        <dbReference type="ARBA" id="ARBA00009410"/>
    </source>
</evidence>
<keyword evidence="7" id="KW-1185">Reference proteome</keyword>
<dbReference type="Gene3D" id="3.50.50.60">
    <property type="entry name" value="FAD/NAD(P)-binding domain"/>
    <property type="match status" value="1"/>
</dbReference>
<dbReference type="RefSeq" id="WP_382364161.1">
    <property type="nucleotide sequence ID" value="NZ_JBHLWV010000020.1"/>
</dbReference>
<comment type="cofactor">
    <cofactor evidence="1">
        <name>FAD</name>
        <dbReference type="ChEBI" id="CHEBI:57692"/>
    </cofactor>
</comment>
<evidence type="ECO:0000256" key="3">
    <source>
        <dbReference type="ARBA" id="ARBA00022630"/>
    </source>
</evidence>
<dbReference type="PANTHER" id="PTHR13847">
    <property type="entry name" value="SARCOSINE DEHYDROGENASE-RELATED"/>
    <property type="match status" value="1"/>
</dbReference>
<evidence type="ECO:0000259" key="5">
    <source>
        <dbReference type="Pfam" id="PF01266"/>
    </source>
</evidence>
<sequence>MNNECDLLVVGAGVVGLGHALAAMDQGQRVIVLERDHRIVGASVRNFGHVGATVQSGELRELALGARERWLSVAGRAGIEVRRSGAGMAVARHRDEADVLSELAQTRDSVRLLTAAEVVDRLGGAGADDIVGGAELGDDLRVDPRTTVPRLAAWLETRDGVQIRWNTAYLGAEEVGDAVRVRTSRGDVRARRVVVCVGHDLDLLAPTVAADAGVQRCGLSMMLTDDPGCRIDPAVLTATSLLRYGAFADTAASHVLRERLTAQRPDLLAADTNIMFTQRPDGGLLIGDSHLLDDSLDPFLDEGTFALLQREVETVLGRPLTIRQRWQGIYAARPSGAFLVAELAPGVTACSVTTGVGMTFGLELAARTFSTVLS</sequence>
<dbReference type="InterPro" id="IPR017741">
    <property type="entry name" value="FAD-dependent_OxRdtase_HpnW"/>
</dbReference>
<comment type="similarity">
    <text evidence="2">Belongs to the DadA oxidoreductase family.</text>
</comment>
<dbReference type="InterPro" id="IPR036188">
    <property type="entry name" value="FAD/NAD-bd_sf"/>
</dbReference>
<dbReference type="PANTHER" id="PTHR13847:SF286">
    <property type="entry name" value="D-AMINO ACID DEHYDROGENASE"/>
    <property type="match status" value="1"/>
</dbReference>
<dbReference type="EMBL" id="JBHLWV010000020">
    <property type="protein sequence ID" value="MFC0315455.1"/>
    <property type="molecule type" value="Genomic_DNA"/>
</dbReference>
<reference evidence="6 7" key="1">
    <citation type="submission" date="2024-09" db="EMBL/GenBank/DDBJ databases">
        <authorList>
            <person name="Sun Q."/>
            <person name="Mori K."/>
        </authorList>
    </citation>
    <scope>NUCLEOTIDE SEQUENCE [LARGE SCALE GENOMIC DNA]</scope>
    <source>
        <strain evidence="6 7">CCM 7957</strain>
    </source>
</reference>
<name>A0ABV6H992_9ACTN</name>